<dbReference type="InterPro" id="IPR051056">
    <property type="entry name" value="Glycosyl_Hydrolase_73"/>
</dbReference>
<keyword evidence="1" id="KW-0378">Hydrolase</keyword>
<comment type="caution">
    <text evidence="3">The sequence shown here is derived from an EMBL/GenBank/DDBJ whole genome shotgun (WGS) entry which is preliminary data.</text>
</comment>
<proteinExistence type="predicted"/>
<evidence type="ECO:0000259" key="2">
    <source>
        <dbReference type="SMART" id="SM00047"/>
    </source>
</evidence>
<dbReference type="Gene3D" id="1.10.530.10">
    <property type="match status" value="1"/>
</dbReference>
<feature type="domain" description="Mannosyl-glycoprotein endo-beta-N-acetylglucosamidase-like" evidence="2">
    <location>
        <begin position="159"/>
        <end position="341"/>
    </location>
</feature>
<dbReference type="Pfam" id="PF01832">
    <property type="entry name" value="Glucosaminidase"/>
    <property type="match status" value="1"/>
</dbReference>
<organism evidence="3 4">
    <name type="scientific">Rapidithrix thailandica</name>
    <dbReference type="NCBI Taxonomy" id="413964"/>
    <lineage>
        <taxon>Bacteria</taxon>
        <taxon>Pseudomonadati</taxon>
        <taxon>Bacteroidota</taxon>
        <taxon>Cytophagia</taxon>
        <taxon>Cytophagales</taxon>
        <taxon>Flammeovirgaceae</taxon>
        <taxon>Rapidithrix</taxon>
    </lineage>
</organism>
<dbReference type="EMBL" id="JBDKWZ010000006">
    <property type="protein sequence ID" value="MEN7548683.1"/>
    <property type="molecule type" value="Genomic_DNA"/>
</dbReference>
<dbReference type="SMART" id="SM00047">
    <property type="entry name" value="LYZ2"/>
    <property type="match status" value="1"/>
</dbReference>
<dbReference type="GO" id="GO:0004040">
    <property type="term" value="F:amidase activity"/>
    <property type="evidence" value="ECO:0007669"/>
    <property type="project" value="InterPro"/>
</dbReference>
<accession>A0AAW9S8E1</accession>
<dbReference type="InterPro" id="IPR002901">
    <property type="entry name" value="MGlyc_endo_b_GlcNAc-like_dom"/>
</dbReference>
<keyword evidence="4" id="KW-1185">Reference proteome</keyword>
<dbReference type="PANTHER" id="PTHR33308:SF9">
    <property type="entry name" value="PEPTIDOGLYCAN HYDROLASE FLGJ"/>
    <property type="match status" value="1"/>
</dbReference>
<reference evidence="3 4" key="1">
    <citation type="submission" date="2024-04" db="EMBL/GenBank/DDBJ databases">
        <title>Novel genus in family Flammeovirgaceae.</title>
        <authorList>
            <person name="Nguyen T.H."/>
            <person name="Vuong T.Q."/>
            <person name="Le H."/>
            <person name="Kim S.-G."/>
        </authorList>
    </citation>
    <scope>NUCLEOTIDE SEQUENCE [LARGE SCALE GENOMIC DNA]</scope>
    <source>
        <strain evidence="3 4">JCM 23209</strain>
    </source>
</reference>
<dbReference type="PANTHER" id="PTHR33308">
    <property type="entry name" value="PEPTIDOGLYCAN HYDROLASE FLGJ"/>
    <property type="match status" value="1"/>
</dbReference>
<evidence type="ECO:0000313" key="3">
    <source>
        <dbReference type="EMBL" id="MEN7548683.1"/>
    </source>
</evidence>
<dbReference type="Proteomes" id="UP001403385">
    <property type="component" value="Unassembled WGS sequence"/>
</dbReference>
<sequence>MKSSKPFKLPIKYEAGNLRPFFPDFSVILPPALFHTNRLLLYIIIGLLVYIISQQSFPSIFQSEANTPIVSTEDIQAVKPAKSYAYYPMNPLHSTQPAFLPDPAKNLSYEEEFLVRKQLLITEALIKEKAPRIDQLSAKATLGLNKDISNLFAEIVLKNTPMEAHVLSFFTDTSKIKIFETALMEQAKFNVPASVKLAQAALETAYGNRVVENNYFGIKSKKRKGETTLTVEYLTPKQMKQFQGRVISKSKTQREGKLYYRCVVRDHFEKFSTPWESFRAHSLHLSTNPRYASLFTKGKDYRAWTEKLGNAQNGGVGYATNPAYGKLLKKIIEKYRLYLLDY</sequence>
<name>A0AAW9S8E1_9BACT</name>
<protein>
    <submittedName>
        <fullName evidence="3">Glucosaminidase domain-containing protein</fullName>
    </submittedName>
</protein>
<dbReference type="RefSeq" id="WP_346821460.1">
    <property type="nucleotide sequence ID" value="NZ_JBDKWZ010000006.1"/>
</dbReference>
<evidence type="ECO:0000256" key="1">
    <source>
        <dbReference type="ARBA" id="ARBA00022801"/>
    </source>
</evidence>
<dbReference type="AlphaFoldDB" id="A0AAW9S8E1"/>
<gene>
    <name evidence="3" type="ORF">AAG747_12230</name>
</gene>
<evidence type="ECO:0000313" key="4">
    <source>
        <dbReference type="Proteomes" id="UP001403385"/>
    </source>
</evidence>